<gene>
    <name evidence="7" type="ORF">GCM10009821_02340</name>
</gene>
<feature type="transmembrane region" description="Helical" evidence="5">
    <location>
        <begin position="151"/>
        <end position="170"/>
    </location>
</feature>
<keyword evidence="2" id="KW-0479">Metal-binding</keyword>
<protein>
    <recommendedName>
        <fullName evidence="6">CopC domain-containing protein</fullName>
    </recommendedName>
</protein>
<sequence>MEVVRTARRVTVPLLLLGLLLAGLVVVPASGHAALVGSDPEPDADLSALPRSVELEFNEPIGSSAEVAVTAPDGEAVPVTSTRVDDRFVRADLDSSTARGDFVVAYRVVSVDGHPVSGQYAVTVTEGEQVARPAAVPVAQESFVHRHREHLLWGGLVAVVAVGLVVAPLLRRSSA</sequence>
<reference evidence="7 8" key="1">
    <citation type="journal article" date="2019" name="Int. J. Syst. Evol. Microbiol.">
        <title>The Global Catalogue of Microorganisms (GCM) 10K type strain sequencing project: providing services to taxonomists for standard genome sequencing and annotation.</title>
        <authorList>
            <consortium name="The Broad Institute Genomics Platform"/>
            <consortium name="The Broad Institute Genome Sequencing Center for Infectious Disease"/>
            <person name="Wu L."/>
            <person name="Ma J."/>
        </authorList>
    </citation>
    <scope>NUCLEOTIDE SEQUENCE [LARGE SCALE GENOMIC DNA]</scope>
    <source>
        <strain evidence="7 8">JCM 15749</strain>
    </source>
</reference>
<dbReference type="Pfam" id="PF04234">
    <property type="entry name" value="CopC"/>
    <property type="match status" value="1"/>
</dbReference>
<comment type="subcellular location">
    <subcellularLocation>
        <location evidence="1">Cell envelope</location>
    </subcellularLocation>
</comment>
<evidence type="ECO:0000313" key="8">
    <source>
        <dbReference type="Proteomes" id="UP001501480"/>
    </source>
</evidence>
<organism evidence="7 8">
    <name type="scientific">Aeromicrobium halocynthiae</name>
    <dbReference type="NCBI Taxonomy" id="560557"/>
    <lineage>
        <taxon>Bacteria</taxon>
        <taxon>Bacillati</taxon>
        <taxon>Actinomycetota</taxon>
        <taxon>Actinomycetes</taxon>
        <taxon>Propionibacteriales</taxon>
        <taxon>Nocardioidaceae</taxon>
        <taxon>Aeromicrobium</taxon>
    </lineage>
</organism>
<evidence type="ECO:0000256" key="1">
    <source>
        <dbReference type="ARBA" id="ARBA00004196"/>
    </source>
</evidence>
<dbReference type="InterPro" id="IPR014756">
    <property type="entry name" value="Ig_E-set"/>
</dbReference>
<evidence type="ECO:0000313" key="7">
    <source>
        <dbReference type="EMBL" id="GAA2069428.1"/>
    </source>
</evidence>
<keyword evidence="3" id="KW-0732">Signal</keyword>
<proteinExistence type="predicted"/>
<evidence type="ECO:0000256" key="3">
    <source>
        <dbReference type="ARBA" id="ARBA00022729"/>
    </source>
</evidence>
<keyword evidence="5" id="KW-0472">Membrane</keyword>
<dbReference type="SUPFAM" id="SSF81296">
    <property type="entry name" value="E set domains"/>
    <property type="match status" value="1"/>
</dbReference>
<dbReference type="EMBL" id="BAAAPY010000001">
    <property type="protein sequence ID" value="GAA2069428.1"/>
    <property type="molecule type" value="Genomic_DNA"/>
</dbReference>
<evidence type="ECO:0000256" key="5">
    <source>
        <dbReference type="SAM" id="Phobius"/>
    </source>
</evidence>
<keyword evidence="5" id="KW-1133">Transmembrane helix</keyword>
<dbReference type="Proteomes" id="UP001501480">
    <property type="component" value="Unassembled WGS sequence"/>
</dbReference>
<evidence type="ECO:0000256" key="2">
    <source>
        <dbReference type="ARBA" id="ARBA00022723"/>
    </source>
</evidence>
<dbReference type="PANTHER" id="PTHR34820">
    <property type="entry name" value="INNER MEMBRANE PROTEIN YEBZ"/>
    <property type="match status" value="1"/>
</dbReference>
<evidence type="ECO:0000256" key="4">
    <source>
        <dbReference type="ARBA" id="ARBA00023008"/>
    </source>
</evidence>
<evidence type="ECO:0000259" key="6">
    <source>
        <dbReference type="Pfam" id="PF04234"/>
    </source>
</evidence>
<keyword evidence="8" id="KW-1185">Reference proteome</keyword>
<keyword evidence="5" id="KW-0812">Transmembrane</keyword>
<keyword evidence="4" id="KW-0186">Copper</keyword>
<accession>A0ABN2VRM6</accession>
<dbReference type="InterPro" id="IPR014755">
    <property type="entry name" value="Cu-Rt/internalin_Ig-like"/>
</dbReference>
<dbReference type="Gene3D" id="2.60.40.1220">
    <property type="match status" value="1"/>
</dbReference>
<dbReference type="InterPro" id="IPR032694">
    <property type="entry name" value="CopC/D"/>
</dbReference>
<comment type="caution">
    <text evidence="7">The sequence shown here is derived from an EMBL/GenBank/DDBJ whole genome shotgun (WGS) entry which is preliminary data.</text>
</comment>
<feature type="domain" description="CopC" evidence="6">
    <location>
        <begin position="32"/>
        <end position="124"/>
    </location>
</feature>
<name>A0ABN2VRM6_9ACTN</name>
<dbReference type="InterPro" id="IPR007348">
    <property type="entry name" value="CopC_dom"/>
</dbReference>
<dbReference type="PANTHER" id="PTHR34820:SF4">
    <property type="entry name" value="INNER MEMBRANE PROTEIN YEBZ"/>
    <property type="match status" value="1"/>
</dbReference>